<evidence type="ECO:0000256" key="19">
    <source>
        <dbReference type="ARBA" id="ARBA00048679"/>
    </source>
</evidence>
<dbReference type="Pfam" id="PF23598">
    <property type="entry name" value="LRR_14"/>
    <property type="match status" value="2"/>
</dbReference>
<gene>
    <name evidence="24" type="ORF">HHK36_031723</name>
</gene>
<dbReference type="OrthoDB" id="676979at2759"/>
<feature type="chain" id="PRO_5032747469" description="non-specific serine/threonine protein kinase" evidence="22">
    <location>
        <begin position="22"/>
        <end position="848"/>
    </location>
</feature>
<keyword evidence="15 21" id="KW-0472">Membrane</keyword>
<evidence type="ECO:0000313" key="25">
    <source>
        <dbReference type="Proteomes" id="UP000655225"/>
    </source>
</evidence>
<evidence type="ECO:0000256" key="6">
    <source>
        <dbReference type="ARBA" id="ARBA00022614"/>
    </source>
</evidence>
<dbReference type="InterPro" id="IPR055414">
    <property type="entry name" value="LRR_R13L4/SHOC2-like"/>
</dbReference>
<evidence type="ECO:0000256" key="11">
    <source>
        <dbReference type="ARBA" id="ARBA00022741"/>
    </source>
</evidence>
<feature type="binding site" evidence="20">
    <location>
        <position position="581"/>
    </location>
    <ligand>
        <name>ATP</name>
        <dbReference type="ChEBI" id="CHEBI:30616"/>
    </ligand>
</feature>
<evidence type="ECO:0000256" key="10">
    <source>
        <dbReference type="ARBA" id="ARBA00022737"/>
    </source>
</evidence>
<evidence type="ECO:0000256" key="22">
    <source>
        <dbReference type="SAM" id="SignalP"/>
    </source>
</evidence>
<protein>
    <recommendedName>
        <fullName evidence="2">non-specific serine/threonine protein kinase</fullName>
        <ecNumber evidence="2">2.7.11.1</ecNumber>
    </recommendedName>
</protein>
<keyword evidence="9 22" id="KW-0732">Signal</keyword>
<dbReference type="Pfam" id="PF00069">
    <property type="entry name" value="Pkinase"/>
    <property type="match status" value="1"/>
</dbReference>
<dbReference type="Gene3D" id="3.80.10.10">
    <property type="entry name" value="Ribonuclease Inhibitor"/>
    <property type="match status" value="3"/>
</dbReference>
<dbReference type="InterPro" id="IPR032675">
    <property type="entry name" value="LRR_dom_sf"/>
</dbReference>
<keyword evidence="17" id="KW-0325">Glycoprotein</keyword>
<evidence type="ECO:0000256" key="18">
    <source>
        <dbReference type="ARBA" id="ARBA00047899"/>
    </source>
</evidence>
<dbReference type="InterPro" id="IPR017441">
    <property type="entry name" value="Protein_kinase_ATP_BS"/>
</dbReference>
<dbReference type="FunFam" id="3.80.10.10:FF:000400">
    <property type="entry name" value="Nuclear pore complex protein NUP107"/>
    <property type="match status" value="1"/>
</dbReference>
<dbReference type="InterPro" id="IPR011009">
    <property type="entry name" value="Kinase-like_dom_sf"/>
</dbReference>
<keyword evidence="11 20" id="KW-0547">Nucleotide-binding</keyword>
<keyword evidence="10" id="KW-0677">Repeat</keyword>
<dbReference type="SUPFAM" id="SSF52058">
    <property type="entry name" value="L domain-like"/>
    <property type="match status" value="2"/>
</dbReference>
<sequence length="848" mass="93060">MASNSPLSVLLFFLLVSSSYAAIPSASSIVQAVALLKWKSSLQNQTHSLLPSWTLDPNNATNSSSHIKRRGPPCNWVGITCNMAGSVTEINLASRSLRGTFHYFNFSSFPSLVRLDLNGNSFSGSIPNHIGNLSKLVYLDLSINQLSGKIPSNIGLLTRLRILYLDQNHIDGSIPQEIGNLRSLNELTLYINNLTGSIPTSLGNLSNLTILYLHDNQLSGFIPAEIGNLINLIKLDMPTNHLTGSIPSTIGNLTKLTYLSLFENQLSGSIPPEVGKLRSLNELTLNNNNLTGLIPTSLGEIPKELGRLTSLFHLNLSNNKLVGGIPLEIGLLYQLDHLDLSTNNLSGPIPGQLGNCSRLLQLDLSKNNFRETIPYQIGNLANLQVLLDLSQNSLAGEIPSKLGDLHNLEKLNISHNKLCGSIPSTFVEMVSLTVVDISYNELEGPLPNIKAFQDATEEAFKNNKGLCASIRGLQPCISDTKEGQNVVVLIVLSLLGALFLIIGCIGIFYIFRPIARNVEKEPNKTNSKNLFSIWSHDGRMVCKDIIEVTEDFSNEYCIGVGGYGSVYIAKLLTGQVVAVKKLHPSQNGEMADLKTFKSEICALTEIRHRNIVKLYGFCSHVRHSFLVYEYLERGSLAKILSKVEGAKELDWMKRISVVKGVAYALSYMHHDCSPPIAHRDITSNNILLDSEYQARLSDFGTARLLRYDSSNWTSLAGTYGYVAPELAYTMKITTKCDVYSFGIVALEVIMGTHPGELISSLSSSSLVSSSIGQNILLKDVLDQRISLPIFHVAQEVVSIVKLASACLHTSPQCRPTMQEVSQKLSTPMTHFMEPFNTITLGHLLNLNM</sequence>
<dbReference type="PRINTS" id="PR00019">
    <property type="entry name" value="LEURICHRPT"/>
</dbReference>
<dbReference type="PANTHER" id="PTHR48005">
    <property type="entry name" value="LEUCINE RICH REPEAT KINASE 2"/>
    <property type="match status" value="1"/>
</dbReference>
<evidence type="ECO:0000256" key="15">
    <source>
        <dbReference type="ARBA" id="ARBA00023136"/>
    </source>
</evidence>
<reference evidence="24 25" key="1">
    <citation type="submission" date="2020-04" db="EMBL/GenBank/DDBJ databases">
        <title>Plant Genome Project.</title>
        <authorList>
            <person name="Zhang R.-G."/>
        </authorList>
    </citation>
    <scope>NUCLEOTIDE SEQUENCE [LARGE SCALE GENOMIC DNA]</scope>
    <source>
        <strain evidence="24">YNK0</strain>
        <tissue evidence="24">Leaf</tissue>
    </source>
</reference>
<dbReference type="Pfam" id="PF00560">
    <property type="entry name" value="LRR_1"/>
    <property type="match status" value="3"/>
</dbReference>
<evidence type="ECO:0000256" key="12">
    <source>
        <dbReference type="ARBA" id="ARBA00022777"/>
    </source>
</evidence>
<evidence type="ECO:0000256" key="21">
    <source>
        <dbReference type="SAM" id="Phobius"/>
    </source>
</evidence>
<dbReference type="Gene3D" id="3.30.200.20">
    <property type="entry name" value="Phosphorylase Kinase, domain 1"/>
    <property type="match status" value="1"/>
</dbReference>
<evidence type="ECO:0000256" key="14">
    <source>
        <dbReference type="ARBA" id="ARBA00022989"/>
    </source>
</evidence>
<evidence type="ECO:0000256" key="1">
    <source>
        <dbReference type="ARBA" id="ARBA00004251"/>
    </source>
</evidence>
<keyword evidence="3" id="KW-1003">Cell membrane</keyword>
<comment type="caution">
    <text evidence="24">The sequence shown here is derived from an EMBL/GenBank/DDBJ whole genome shotgun (WGS) entry which is preliminary data.</text>
</comment>
<dbReference type="GO" id="GO:0009791">
    <property type="term" value="P:post-embryonic development"/>
    <property type="evidence" value="ECO:0007669"/>
    <property type="project" value="UniProtKB-ARBA"/>
</dbReference>
<evidence type="ECO:0000256" key="8">
    <source>
        <dbReference type="ARBA" id="ARBA00022692"/>
    </source>
</evidence>
<dbReference type="FunFam" id="3.30.200.20:FF:000309">
    <property type="entry name" value="Leucine-rich repeat receptor protein kinase MSP1"/>
    <property type="match status" value="1"/>
</dbReference>
<keyword evidence="25" id="KW-1185">Reference proteome</keyword>
<dbReference type="PROSITE" id="PS00107">
    <property type="entry name" value="PROTEIN_KINASE_ATP"/>
    <property type="match status" value="1"/>
</dbReference>
<keyword evidence="13 20" id="KW-0067">ATP-binding</keyword>
<comment type="catalytic activity">
    <reaction evidence="19">
        <text>L-seryl-[protein] + ATP = O-phospho-L-seryl-[protein] + ADP + H(+)</text>
        <dbReference type="Rhea" id="RHEA:17989"/>
        <dbReference type="Rhea" id="RHEA-COMP:9863"/>
        <dbReference type="Rhea" id="RHEA-COMP:11604"/>
        <dbReference type="ChEBI" id="CHEBI:15378"/>
        <dbReference type="ChEBI" id="CHEBI:29999"/>
        <dbReference type="ChEBI" id="CHEBI:30616"/>
        <dbReference type="ChEBI" id="CHEBI:83421"/>
        <dbReference type="ChEBI" id="CHEBI:456216"/>
        <dbReference type="EC" id="2.7.11.1"/>
    </reaction>
</comment>
<keyword evidence="7" id="KW-0808">Transferase</keyword>
<evidence type="ECO:0000256" key="3">
    <source>
        <dbReference type="ARBA" id="ARBA00022475"/>
    </source>
</evidence>
<feature type="domain" description="Protein kinase" evidence="23">
    <location>
        <begin position="552"/>
        <end position="832"/>
    </location>
</feature>
<comment type="subcellular location">
    <subcellularLocation>
        <location evidence="1">Cell membrane</location>
        <topology evidence="1">Single-pass type I membrane protein</topology>
    </subcellularLocation>
</comment>
<dbReference type="InterPro" id="IPR000719">
    <property type="entry name" value="Prot_kinase_dom"/>
</dbReference>
<evidence type="ECO:0000313" key="24">
    <source>
        <dbReference type="EMBL" id="KAF8370239.1"/>
    </source>
</evidence>
<dbReference type="GO" id="GO:0004674">
    <property type="term" value="F:protein serine/threonine kinase activity"/>
    <property type="evidence" value="ECO:0007669"/>
    <property type="project" value="UniProtKB-KW"/>
</dbReference>
<dbReference type="PROSITE" id="PS50011">
    <property type="entry name" value="PROTEIN_KINASE_DOM"/>
    <property type="match status" value="1"/>
</dbReference>
<dbReference type="SUPFAM" id="SSF56112">
    <property type="entry name" value="Protein kinase-like (PK-like)"/>
    <property type="match status" value="1"/>
</dbReference>
<dbReference type="InterPro" id="IPR003591">
    <property type="entry name" value="Leu-rich_rpt_typical-subtyp"/>
</dbReference>
<keyword evidence="5" id="KW-0597">Phosphoprotein</keyword>
<evidence type="ECO:0000256" key="4">
    <source>
        <dbReference type="ARBA" id="ARBA00022527"/>
    </source>
</evidence>
<evidence type="ECO:0000256" key="2">
    <source>
        <dbReference type="ARBA" id="ARBA00012513"/>
    </source>
</evidence>
<keyword evidence="14 21" id="KW-1133">Transmembrane helix</keyword>
<dbReference type="EMBL" id="JABCRI010000216">
    <property type="protein sequence ID" value="KAF8370239.1"/>
    <property type="molecule type" value="Genomic_DNA"/>
</dbReference>
<accession>A0A834Y9N6</accession>
<feature type="signal peptide" evidence="22">
    <location>
        <begin position="1"/>
        <end position="21"/>
    </location>
</feature>
<keyword evidence="4" id="KW-0723">Serine/threonine-protein kinase</keyword>
<keyword evidence="8 21" id="KW-0812">Transmembrane</keyword>
<keyword evidence="6" id="KW-0433">Leucine-rich repeat</keyword>
<evidence type="ECO:0000256" key="9">
    <source>
        <dbReference type="ARBA" id="ARBA00022729"/>
    </source>
</evidence>
<dbReference type="FunFam" id="1.10.510.10:FF:000445">
    <property type="entry name" value="MDIS1-interacting receptor like kinase 2"/>
    <property type="match status" value="1"/>
</dbReference>
<dbReference type="Proteomes" id="UP000655225">
    <property type="component" value="Unassembled WGS sequence"/>
</dbReference>
<evidence type="ECO:0000256" key="13">
    <source>
        <dbReference type="ARBA" id="ARBA00022840"/>
    </source>
</evidence>
<dbReference type="AlphaFoldDB" id="A0A834Y9N6"/>
<dbReference type="FunFam" id="3.80.10.10:FF:000416">
    <property type="entry name" value="Probable leucine-rich repeat receptor-like protein kinase At5g63930"/>
    <property type="match status" value="1"/>
</dbReference>
<dbReference type="InterPro" id="IPR001611">
    <property type="entry name" value="Leu-rich_rpt"/>
</dbReference>
<dbReference type="OMA" id="FCAHPAY"/>
<feature type="transmembrane region" description="Helical" evidence="21">
    <location>
        <begin position="486"/>
        <end position="511"/>
    </location>
</feature>
<keyword evidence="12" id="KW-0418">Kinase</keyword>
<name>A0A834Y9N6_TETSI</name>
<comment type="catalytic activity">
    <reaction evidence="18">
        <text>L-threonyl-[protein] + ATP = O-phospho-L-threonyl-[protein] + ADP + H(+)</text>
        <dbReference type="Rhea" id="RHEA:46608"/>
        <dbReference type="Rhea" id="RHEA-COMP:11060"/>
        <dbReference type="Rhea" id="RHEA-COMP:11605"/>
        <dbReference type="ChEBI" id="CHEBI:15378"/>
        <dbReference type="ChEBI" id="CHEBI:30013"/>
        <dbReference type="ChEBI" id="CHEBI:30616"/>
        <dbReference type="ChEBI" id="CHEBI:61977"/>
        <dbReference type="ChEBI" id="CHEBI:456216"/>
        <dbReference type="EC" id="2.7.11.1"/>
    </reaction>
</comment>
<dbReference type="GO" id="GO:0005886">
    <property type="term" value="C:plasma membrane"/>
    <property type="evidence" value="ECO:0007669"/>
    <property type="project" value="UniProtKB-SubCell"/>
</dbReference>
<proteinExistence type="predicted"/>
<keyword evidence="16" id="KW-0675">Receptor</keyword>
<evidence type="ECO:0000259" key="23">
    <source>
        <dbReference type="PROSITE" id="PS50011"/>
    </source>
</evidence>
<dbReference type="FunFam" id="3.80.10.10:FF:000233">
    <property type="entry name" value="Leucine-rich repeat receptor-like protein kinase TDR"/>
    <property type="match status" value="1"/>
</dbReference>
<evidence type="ECO:0000256" key="5">
    <source>
        <dbReference type="ARBA" id="ARBA00022553"/>
    </source>
</evidence>
<evidence type="ECO:0000256" key="20">
    <source>
        <dbReference type="PROSITE-ProRule" id="PRU10141"/>
    </source>
</evidence>
<dbReference type="SMART" id="SM00369">
    <property type="entry name" value="LRR_TYP"/>
    <property type="match status" value="8"/>
</dbReference>
<dbReference type="Gene3D" id="1.10.510.10">
    <property type="entry name" value="Transferase(Phosphotransferase) domain 1"/>
    <property type="match status" value="1"/>
</dbReference>
<dbReference type="EC" id="2.7.11.1" evidence="2"/>
<evidence type="ECO:0000256" key="16">
    <source>
        <dbReference type="ARBA" id="ARBA00023170"/>
    </source>
</evidence>
<organism evidence="24 25">
    <name type="scientific">Tetracentron sinense</name>
    <name type="common">Spur-leaf</name>
    <dbReference type="NCBI Taxonomy" id="13715"/>
    <lineage>
        <taxon>Eukaryota</taxon>
        <taxon>Viridiplantae</taxon>
        <taxon>Streptophyta</taxon>
        <taxon>Embryophyta</taxon>
        <taxon>Tracheophyta</taxon>
        <taxon>Spermatophyta</taxon>
        <taxon>Magnoliopsida</taxon>
        <taxon>Trochodendrales</taxon>
        <taxon>Trochodendraceae</taxon>
        <taxon>Tetracentron</taxon>
    </lineage>
</organism>
<dbReference type="GO" id="GO:0005524">
    <property type="term" value="F:ATP binding"/>
    <property type="evidence" value="ECO:0007669"/>
    <property type="project" value="UniProtKB-UniRule"/>
</dbReference>
<dbReference type="PANTHER" id="PTHR48005:SF95">
    <property type="entry name" value="PROTEIN KINASE DOMAIN-CONTAINING PROTEIN"/>
    <property type="match status" value="1"/>
</dbReference>
<evidence type="ECO:0000256" key="17">
    <source>
        <dbReference type="ARBA" id="ARBA00023180"/>
    </source>
</evidence>
<dbReference type="InterPro" id="IPR051420">
    <property type="entry name" value="Ser_Thr_Kinases_DiverseReg"/>
</dbReference>
<evidence type="ECO:0000256" key="7">
    <source>
        <dbReference type="ARBA" id="ARBA00022679"/>
    </source>
</evidence>